<dbReference type="Proteomes" id="UP000484164">
    <property type="component" value="Unassembled WGS sequence"/>
</dbReference>
<evidence type="ECO:0000256" key="1">
    <source>
        <dbReference type="ARBA" id="ARBA00004651"/>
    </source>
</evidence>
<dbReference type="GO" id="GO:0042910">
    <property type="term" value="F:xenobiotic transmembrane transporter activity"/>
    <property type="evidence" value="ECO:0007669"/>
    <property type="project" value="InterPro"/>
</dbReference>
<accession>A0A6L3ZJ78</accession>
<feature type="transmembrane region" description="Helical" evidence="8">
    <location>
        <begin position="293"/>
        <end position="315"/>
    </location>
</feature>
<dbReference type="OrthoDB" id="9800416at2"/>
<dbReference type="InterPro" id="IPR004812">
    <property type="entry name" value="Efflux_drug-R_Bcr/CmlA"/>
</dbReference>
<comment type="caution">
    <text evidence="10">The sequence shown here is derived from an EMBL/GenBank/DDBJ whole genome shotgun (WGS) entry which is preliminary data.</text>
</comment>
<keyword evidence="4" id="KW-1003">Cell membrane</keyword>
<dbReference type="InterPro" id="IPR036259">
    <property type="entry name" value="MFS_trans_sf"/>
</dbReference>
<dbReference type="GO" id="GO:1990961">
    <property type="term" value="P:xenobiotic detoxification by transmembrane export across the plasma membrane"/>
    <property type="evidence" value="ECO:0007669"/>
    <property type="project" value="InterPro"/>
</dbReference>
<feature type="transmembrane region" description="Helical" evidence="8">
    <location>
        <begin position="65"/>
        <end position="83"/>
    </location>
</feature>
<dbReference type="NCBIfam" id="TIGR00710">
    <property type="entry name" value="efflux_Bcr_CflA"/>
    <property type="match status" value="1"/>
</dbReference>
<keyword evidence="5 8" id="KW-0812">Transmembrane</keyword>
<dbReference type="Gene3D" id="1.20.1720.10">
    <property type="entry name" value="Multidrug resistance protein D"/>
    <property type="match status" value="1"/>
</dbReference>
<evidence type="ECO:0000313" key="11">
    <source>
        <dbReference type="Proteomes" id="UP000484164"/>
    </source>
</evidence>
<evidence type="ECO:0000259" key="9">
    <source>
        <dbReference type="PROSITE" id="PS50850"/>
    </source>
</evidence>
<reference evidence="10 11" key="1">
    <citation type="submission" date="2019-10" db="EMBL/GenBank/DDBJ databases">
        <title>Genome sequence of Phaeocystidibacter marisrubri JCM30614 (type strain).</title>
        <authorList>
            <person name="Bowman J.P."/>
        </authorList>
    </citation>
    <scope>NUCLEOTIDE SEQUENCE [LARGE SCALE GENOMIC DNA]</scope>
    <source>
        <strain evidence="10 11">JCM 30614</strain>
    </source>
</reference>
<organism evidence="10 11">
    <name type="scientific">Phaeocystidibacter marisrubri</name>
    <dbReference type="NCBI Taxonomy" id="1577780"/>
    <lineage>
        <taxon>Bacteria</taxon>
        <taxon>Pseudomonadati</taxon>
        <taxon>Bacteroidota</taxon>
        <taxon>Flavobacteriia</taxon>
        <taxon>Flavobacteriales</taxon>
        <taxon>Phaeocystidibacteraceae</taxon>
        <taxon>Phaeocystidibacter</taxon>
    </lineage>
</organism>
<dbReference type="Pfam" id="PF07690">
    <property type="entry name" value="MFS_1"/>
    <property type="match status" value="1"/>
</dbReference>
<feature type="transmembrane region" description="Helical" evidence="8">
    <location>
        <begin position="355"/>
        <end position="377"/>
    </location>
</feature>
<evidence type="ECO:0000256" key="2">
    <source>
        <dbReference type="ARBA" id="ARBA00006236"/>
    </source>
</evidence>
<keyword evidence="3" id="KW-0813">Transport</keyword>
<feature type="transmembrane region" description="Helical" evidence="8">
    <location>
        <begin position="201"/>
        <end position="220"/>
    </location>
</feature>
<dbReference type="EMBL" id="WBVQ01000001">
    <property type="protein sequence ID" value="KAB2817984.1"/>
    <property type="molecule type" value="Genomic_DNA"/>
</dbReference>
<keyword evidence="6 8" id="KW-1133">Transmembrane helix</keyword>
<evidence type="ECO:0000256" key="3">
    <source>
        <dbReference type="ARBA" id="ARBA00022448"/>
    </source>
</evidence>
<evidence type="ECO:0000256" key="8">
    <source>
        <dbReference type="SAM" id="Phobius"/>
    </source>
</evidence>
<feature type="transmembrane region" description="Helical" evidence="8">
    <location>
        <begin position="240"/>
        <end position="260"/>
    </location>
</feature>
<gene>
    <name evidence="10" type="ORF">F8C82_06160</name>
</gene>
<evidence type="ECO:0000256" key="4">
    <source>
        <dbReference type="ARBA" id="ARBA00022475"/>
    </source>
</evidence>
<feature type="transmembrane region" description="Helical" evidence="8">
    <location>
        <begin position="327"/>
        <end position="349"/>
    </location>
</feature>
<comment type="subcellular location">
    <subcellularLocation>
        <location evidence="1">Cell membrane</location>
        <topology evidence="1">Multi-pass membrane protein</topology>
    </subcellularLocation>
</comment>
<dbReference type="CDD" id="cd17320">
    <property type="entry name" value="MFS_MdfA_MDR_like"/>
    <property type="match status" value="1"/>
</dbReference>
<feature type="transmembrane region" description="Helical" evidence="8">
    <location>
        <begin position="122"/>
        <end position="144"/>
    </location>
</feature>
<evidence type="ECO:0000256" key="6">
    <source>
        <dbReference type="ARBA" id="ARBA00022989"/>
    </source>
</evidence>
<sequence length="386" mass="40993">MLGLLTSIGPLSIDMYLPSFGSIADSLHTTTSSIALSLSSFFIGLGVGQLFYGPLLERYGRVKPTYIGLGIYALSSLGCAYSQSVEMLIFFRFTQALGACGGMVASRAIVRDNFKTTEAAKAFSMLMIIVAVSPIIAPTLGGYISEWTSWRTVFIILAALSISLWALLYFFLPKAKPGNPNYSLKLSSIGKNYAEILKHPAFILNALMGSIAYAGLYAYLSGSPHLYIETYGVSETTYATIFALNAIGLVGAGQINNLILRRVKSRSIVIGALMAQTIVGAVMFTLYELDLFTVNTVTACIFSYLFCLGLIFPNASALSLGSMGHTAGSASAMLGAVQMLLGAMASAIVSATLSIGFLEMILVMALCAAIALILGMISQKKLSAFD</sequence>
<dbReference type="GO" id="GO:0005886">
    <property type="term" value="C:plasma membrane"/>
    <property type="evidence" value="ECO:0007669"/>
    <property type="project" value="UniProtKB-SubCell"/>
</dbReference>
<dbReference type="FunFam" id="1.20.1720.10:FF:000005">
    <property type="entry name" value="Bcr/CflA family efflux transporter"/>
    <property type="match status" value="1"/>
</dbReference>
<keyword evidence="7 8" id="KW-0472">Membrane</keyword>
<name>A0A6L3ZJ78_9FLAO</name>
<dbReference type="InterPro" id="IPR011701">
    <property type="entry name" value="MFS"/>
</dbReference>
<keyword evidence="11" id="KW-1185">Reference proteome</keyword>
<feature type="transmembrane region" description="Helical" evidence="8">
    <location>
        <begin position="150"/>
        <end position="172"/>
    </location>
</feature>
<dbReference type="InterPro" id="IPR020846">
    <property type="entry name" value="MFS_dom"/>
</dbReference>
<feature type="transmembrane region" description="Helical" evidence="8">
    <location>
        <begin position="34"/>
        <end position="53"/>
    </location>
</feature>
<comment type="similarity">
    <text evidence="2">Belongs to the major facilitator superfamily. Bcr/CmlA family.</text>
</comment>
<evidence type="ECO:0000313" key="10">
    <source>
        <dbReference type="EMBL" id="KAB2817984.1"/>
    </source>
</evidence>
<dbReference type="PANTHER" id="PTHR23502">
    <property type="entry name" value="MAJOR FACILITATOR SUPERFAMILY"/>
    <property type="match status" value="1"/>
</dbReference>
<protein>
    <submittedName>
        <fullName evidence="10">Multidrug effflux MFS transporter</fullName>
    </submittedName>
</protein>
<dbReference type="AlphaFoldDB" id="A0A6L3ZJ78"/>
<proteinExistence type="inferred from homology"/>
<feature type="domain" description="Major facilitator superfamily (MFS) profile" evidence="9">
    <location>
        <begin position="1"/>
        <end position="383"/>
    </location>
</feature>
<dbReference type="PROSITE" id="PS50850">
    <property type="entry name" value="MFS"/>
    <property type="match status" value="1"/>
</dbReference>
<dbReference type="SUPFAM" id="SSF103473">
    <property type="entry name" value="MFS general substrate transporter"/>
    <property type="match status" value="1"/>
</dbReference>
<dbReference type="PANTHER" id="PTHR23502:SF132">
    <property type="entry name" value="POLYAMINE TRANSPORTER 2-RELATED"/>
    <property type="match status" value="1"/>
</dbReference>
<evidence type="ECO:0000256" key="5">
    <source>
        <dbReference type="ARBA" id="ARBA00022692"/>
    </source>
</evidence>
<feature type="transmembrane region" description="Helical" evidence="8">
    <location>
        <begin position="267"/>
        <end position="287"/>
    </location>
</feature>
<feature type="transmembrane region" description="Helical" evidence="8">
    <location>
        <begin position="89"/>
        <end position="110"/>
    </location>
</feature>
<evidence type="ECO:0000256" key="7">
    <source>
        <dbReference type="ARBA" id="ARBA00023136"/>
    </source>
</evidence>